<feature type="domain" description="DUF3846" evidence="1">
    <location>
        <begin position="6"/>
        <end position="91"/>
    </location>
</feature>
<keyword evidence="3" id="KW-1185">Reference proteome</keyword>
<proteinExistence type="predicted"/>
<gene>
    <name evidence="2" type="ORF">N1032_15055</name>
</gene>
<accession>A0ABT2H548</accession>
<dbReference type="Pfam" id="PF12957">
    <property type="entry name" value="DUF3846"/>
    <property type="match status" value="1"/>
</dbReference>
<sequence>MPIGIVIPHDESSAMYEQNFEGLSSYQAAVGGYIEPVRLEEAKLLIYANEEGKIRRLPVNRRATAIWWLHDRMFREVDELVGDVVLLGRSGNVPKELAELVLRTSRFRVEVRIADRLGWHDMETELNSYVDAALFALLDFRSSDEVTDIRVVSA</sequence>
<evidence type="ECO:0000313" key="2">
    <source>
        <dbReference type="EMBL" id="MCS5735062.1"/>
    </source>
</evidence>
<dbReference type="EMBL" id="JANLCJ010000005">
    <property type="protein sequence ID" value="MCS5735062.1"/>
    <property type="molecule type" value="Genomic_DNA"/>
</dbReference>
<evidence type="ECO:0000259" key="1">
    <source>
        <dbReference type="Pfam" id="PF12957"/>
    </source>
</evidence>
<dbReference type="InterPro" id="IPR024559">
    <property type="entry name" value="DUF3846"/>
</dbReference>
<organism evidence="2 3">
    <name type="scientific">Herbiconiux daphne</name>
    <dbReference type="NCBI Taxonomy" id="2970914"/>
    <lineage>
        <taxon>Bacteria</taxon>
        <taxon>Bacillati</taxon>
        <taxon>Actinomycetota</taxon>
        <taxon>Actinomycetes</taxon>
        <taxon>Micrococcales</taxon>
        <taxon>Microbacteriaceae</taxon>
        <taxon>Herbiconiux</taxon>
    </lineage>
</organism>
<reference evidence="2" key="1">
    <citation type="submission" date="2022-08" db="EMBL/GenBank/DDBJ databases">
        <authorList>
            <person name="Deng Y."/>
            <person name="Han X.-F."/>
            <person name="Zhang Y.-Q."/>
        </authorList>
    </citation>
    <scope>NUCLEOTIDE SEQUENCE</scope>
    <source>
        <strain evidence="2">CPCC 203386</strain>
    </source>
</reference>
<name>A0ABT2H548_9MICO</name>
<evidence type="ECO:0000313" key="3">
    <source>
        <dbReference type="Proteomes" id="UP001165586"/>
    </source>
</evidence>
<protein>
    <submittedName>
        <fullName evidence="2">DUF3846 domain-containing protein</fullName>
    </submittedName>
</protein>
<dbReference type="RefSeq" id="WP_259539969.1">
    <property type="nucleotide sequence ID" value="NZ_JANLCJ010000005.1"/>
</dbReference>
<comment type="caution">
    <text evidence="2">The sequence shown here is derived from an EMBL/GenBank/DDBJ whole genome shotgun (WGS) entry which is preliminary data.</text>
</comment>
<dbReference type="Proteomes" id="UP001165586">
    <property type="component" value="Unassembled WGS sequence"/>
</dbReference>